<dbReference type="PANTHER" id="PTHR24543:SF291">
    <property type="entry name" value="SMOKE ALARM, ISOFORM D"/>
    <property type="match status" value="1"/>
</dbReference>
<name>A0A7M5U8J7_9CNID</name>
<dbReference type="PROSITE" id="PS01285">
    <property type="entry name" value="FA58C_1"/>
    <property type="match status" value="1"/>
</dbReference>
<protein>
    <recommendedName>
        <fullName evidence="14">F5/8 type C domain-containing protein</fullName>
    </recommendedName>
</protein>
<evidence type="ECO:0000256" key="10">
    <source>
        <dbReference type="ARBA" id="ARBA00023180"/>
    </source>
</evidence>
<dbReference type="Proteomes" id="UP000594262">
    <property type="component" value="Unplaced"/>
</dbReference>
<evidence type="ECO:0000256" key="4">
    <source>
        <dbReference type="ARBA" id="ARBA00022729"/>
    </source>
</evidence>
<keyword evidence="4 13" id="KW-0732">Signal</keyword>
<dbReference type="PANTHER" id="PTHR24543">
    <property type="entry name" value="MULTICOPPER OXIDASE-RELATED"/>
    <property type="match status" value="1"/>
</dbReference>
<dbReference type="GeneID" id="136808604"/>
<proteinExistence type="predicted"/>
<keyword evidence="6" id="KW-0067">ATP-binding</keyword>
<dbReference type="InterPro" id="IPR048525">
    <property type="entry name" value="DDR1-2_DS-like"/>
</dbReference>
<feature type="transmembrane region" description="Helical" evidence="12">
    <location>
        <begin position="411"/>
        <end position="435"/>
    </location>
</feature>
<evidence type="ECO:0000256" key="5">
    <source>
        <dbReference type="ARBA" id="ARBA00022741"/>
    </source>
</evidence>
<dbReference type="SMART" id="SM00231">
    <property type="entry name" value="FA58C"/>
    <property type="match status" value="1"/>
</dbReference>
<dbReference type="Gene3D" id="2.60.120.1190">
    <property type="match status" value="1"/>
</dbReference>
<feature type="domain" description="F5/8 type C" evidence="14">
    <location>
        <begin position="26"/>
        <end position="182"/>
    </location>
</feature>
<keyword evidence="8 12" id="KW-0472">Membrane</keyword>
<evidence type="ECO:0000313" key="15">
    <source>
        <dbReference type="EnsemblMetazoa" id="CLYHEMP007547.1"/>
    </source>
</evidence>
<reference evidence="15" key="1">
    <citation type="submission" date="2021-01" db="UniProtKB">
        <authorList>
            <consortium name="EnsemblMetazoa"/>
        </authorList>
    </citation>
    <scope>IDENTIFICATION</scope>
</reference>
<keyword evidence="16" id="KW-1185">Reference proteome</keyword>
<dbReference type="Gene3D" id="2.60.120.260">
    <property type="entry name" value="Galactose-binding domain-like"/>
    <property type="match status" value="1"/>
</dbReference>
<dbReference type="InterPro" id="IPR000421">
    <property type="entry name" value="FA58C"/>
</dbReference>
<feature type="compositionally biased region" description="Basic and acidic residues" evidence="11">
    <location>
        <begin position="363"/>
        <end position="380"/>
    </location>
</feature>
<feature type="compositionally biased region" description="Basic and acidic residues" evidence="11">
    <location>
        <begin position="397"/>
        <end position="408"/>
    </location>
</feature>
<dbReference type="InterPro" id="IPR008979">
    <property type="entry name" value="Galactose-bd-like_sf"/>
</dbReference>
<dbReference type="SUPFAM" id="SSF49785">
    <property type="entry name" value="Galactose-binding domain-like"/>
    <property type="match status" value="2"/>
</dbReference>
<evidence type="ECO:0000313" key="16">
    <source>
        <dbReference type="Proteomes" id="UP000594262"/>
    </source>
</evidence>
<sequence length="518" mass="58564">MWTYAYLVIGALWHVTSLKGVISTECNTALGMESGVIKDAQITASHWLYKDQPSRHYDPTNARLNSKTPAGAWCSDGIEENLDQYIQIDLLKDTKVTGIATQGRTKYKEYIEKFQLLYQRDGDSQFRMYNESGTWKEFPANKDNDNTAHNYFIRPVIARRLRIYPRGEEFAIYCTRLEIYGCKWSHQLSALESYSGPFGSQKNGVVMEDSTYDGLKTNKFVSDGLGKLTDAVYGEKNSLLGSSGSPWVAYNTQNPEITFHFSEKKVIKQVMIHVNNNGNDIKVFQHLDVAISSDGKSFSNVKRYSTDDAQRQKIDAYPVVCNLGEVVAKHLRLRFTKDGDWLLISEVVFMTDTYPPKPVIPDRTTDNTDRGDKNTDDKDGGNQPFFTFAPEIVTPRGEPEKSTKDKDSKGLSFPIILTIALVTIVLAIIVGVIIFKSYNKKKNKKHERCNTSQPAHIQNNHKQDNLSLLAGGDERYMPAYHPQPMKTPQNTALIPQNGMYFQPPAMHQGGYNTKIMMS</sequence>
<evidence type="ECO:0000256" key="8">
    <source>
        <dbReference type="ARBA" id="ARBA00023136"/>
    </source>
</evidence>
<feature type="region of interest" description="Disordered" evidence="11">
    <location>
        <begin position="358"/>
        <end position="408"/>
    </location>
</feature>
<accession>A0A7M5U8J7</accession>
<dbReference type="RefSeq" id="XP_066921243.1">
    <property type="nucleotide sequence ID" value="XM_067065142.1"/>
</dbReference>
<dbReference type="GO" id="GO:0005524">
    <property type="term" value="F:ATP binding"/>
    <property type="evidence" value="ECO:0007669"/>
    <property type="project" value="UniProtKB-KW"/>
</dbReference>
<comment type="subcellular location">
    <subcellularLocation>
        <location evidence="1">Cell membrane</location>
        <topology evidence="1">Single-pass type I membrane protein</topology>
    </subcellularLocation>
</comment>
<feature type="signal peptide" evidence="13">
    <location>
        <begin position="1"/>
        <end position="18"/>
    </location>
</feature>
<evidence type="ECO:0000259" key="14">
    <source>
        <dbReference type="PROSITE" id="PS50022"/>
    </source>
</evidence>
<evidence type="ECO:0000256" key="13">
    <source>
        <dbReference type="SAM" id="SignalP"/>
    </source>
</evidence>
<evidence type="ECO:0000256" key="11">
    <source>
        <dbReference type="SAM" id="MobiDB-lite"/>
    </source>
</evidence>
<evidence type="ECO:0000256" key="12">
    <source>
        <dbReference type="SAM" id="Phobius"/>
    </source>
</evidence>
<keyword evidence="2" id="KW-1003">Cell membrane</keyword>
<dbReference type="PROSITE" id="PS50022">
    <property type="entry name" value="FA58C_3"/>
    <property type="match status" value="1"/>
</dbReference>
<evidence type="ECO:0000256" key="7">
    <source>
        <dbReference type="ARBA" id="ARBA00022989"/>
    </source>
</evidence>
<keyword evidence="5" id="KW-0547">Nucleotide-binding</keyword>
<dbReference type="Pfam" id="PF21114">
    <property type="entry name" value="DDR1-2_DS-like"/>
    <property type="match status" value="1"/>
</dbReference>
<keyword evidence="7 12" id="KW-1133">Transmembrane helix</keyword>
<feature type="chain" id="PRO_5029820744" description="F5/8 type C domain-containing protein" evidence="13">
    <location>
        <begin position="19"/>
        <end position="518"/>
    </location>
</feature>
<evidence type="ECO:0000256" key="9">
    <source>
        <dbReference type="ARBA" id="ARBA00023157"/>
    </source>
</evidence>
<keyword evidence="3 12" id="KW-0812">Transmembrane</keyword>
<dbReference type="AlphaFoldDB" id="A0A7M5U8J7"/>
<evidence type="ECO:0000256" key="2">
    <source>
        <dbReference type="ARBA" id="ARBA00022475"/>
    </source>
</evidence>
<organism evidence="15 16">
    <name type="scientific">Clytia hemisphaerica</name>
    <dbReference type="NCBI Taxonomy" id="252671"/>
    <lineage>
        <taxon>Eukaryota</taxon>
        <taxon>Metazoa</taxon>
        <taxon>Cnidaria</taxon>
        <taxon>Hydrozoa</taxon>
        <taxon>Hydroidolina</taxon>
        <taxon>Leptothecata</taxon>
        <taxon>Obeliida</taxon>
        <taxon>Clytiidae</taxon>
        <taxon>Clytia</taxon>
    </lineage>
</organism>
<dbReference type="Pfam" id="PF00754">
    <property type="entry name" value="F5_F8_type_C"/>
    <property type="match status" value="1"/>
</dbReference>
<evidence type="ECO:0000256" key="1">
    <source>
        <dbReference type="ARBA" id="ARBA00004251"/>
    </source>
</evidence>
<dbReference type="EnsemblMetazoa" id="CLYHEMT007547.1">
    <property type="protein sequence ID" value="CLYHEMP007547.1"/>
    <property type="gene ID" value="CLYHEMG007547"/>
</dbReference>
<dbReference type="GO" id="GO:0005886">
    <property type="term" value="C:plasma membrane"/>
    <property type="evidence" value="ECO:0007669"/>
    <property type="project" value="UniProtKB-SubCell"/>
</dbReference>
<dbReference type="OrthoDB" id="5976912at2759"/>
<dbReference type="CDD" id="cd00057">
    <property type="entry name" value="FA58C"/>
    <property type="match status" value="1"/>
</dbReference>
<keyword evidence="10" id="KW-0325">Glycoprotein</keyword>
<evidence type="ECO:0000256" key="6">
    <source>
        <dbReference type="ARBA" id="ARBA00022840"/>
    </source>
</evidence>
<keyword evidence="9" id="KW-1015">Disulfide bond</keyword>
<evidence type="ECO:0000256" key="3">
    <source>
        <dbReference type="ARBA" id="ARBA00022692"/>
    </source>
</evidence>